<protein>
    <submittedName>
        <fullName evidence="2">Uncharacterized protein</fullName>
    </submittedName>
</protein>
<sequence>MVDTVEVMVTDTVMVVLIGMVEVVPHFHLKAEDFFLGALRHDAANYYRKRHRDDDRHTHESSKRTSDHDSRRNTDHESRPEKNPRFRESGDSDDEEEDERKRRA</sequence>
<dbReference type="EMBL" id="CP144693">
    <property type="protein sequence ID" value="WVZ00725.1"/>
    <property type="molecule type" value="Genomic_DNA"/>
</dbReference>
<evidence type="ECO:0000313" key="2">
    <source>
        <dbReference type="EMBL" id="WVZ00725.1"/>
    </source>
</evidence>
<feature type="compositionally biased region" description="Basic and acidic residues" evidence="1">
    <location>
        <begin position="52"/>
        <end position="90"/>
    </location>
</feature>
<dbReference type="AlphaFoldDB" id="A0AAQ3N1G3"/>
<reference evidence="2 3" key="1">
    <citation type="journal article" date="2023" name="Life. Sci Alliance">
        <title>Evolutionary insights into 3D genome organization and epigenetic landscape of Vigna mungo.</title>
        <authorList>
            <person name="Junaid A."/>
            <person name="Singh B."/>
            <person name="Bhatia S."/>
        </authorList>
    </citation>
    <scope>NUCLEOTIDE SEQUENCE [LARGE SCALE GENOMIC DNA]</scope>
    <source>
        <strain evidence="2">Urdbean</strain>
    </source>
</reference>
<keyword evidence="3" id="KW-1185">Reference proteome</keyword>
<gene>
    <name evidence="2" type="ORF">V8G54_026794</name>
</gene>
<dbReference type="Proteomes" id="UP001374535">
    <property type="component" value="Chromosome 8"/>
</dbReference>
<organism evidence="2 3">
    <name type="scientific">Vigna mungo</name>
    <name type="common">Black gram</name>
    <name type="synonym">Phaseolus mungo</name>
    <dbReference type="NCBI Taxonomy" id="3915"/>
    <lineage>
        <taxon>Eukaryota</taxon>
        <taxon>Viridiplantae</taxon>
        <taxon>Streptophyta</taxon>
        <taxon>Embryophyta</taxon>
        <taxon>Tracheophyta</taxon>
        <taxon>Spermatophyta</taxon>
        <taxon>Magnoliopsida</taxon>
        <taxon>eudicotyledons</taxon>
        <taxon>Gunneridae</taxon>
        <taxon>Pentapetalae</taxon>
        <taxon>rosids</taxon>
        <taxon>fabids</taxon>
        <taxon>Fabales</taxon>
        <taxon>Fabaceae</taxon>
        <taxon>Papilionoideae</taxon>
        <taxon>50 kb inversion clade</taxon>
        <taxon>NPAAA clade</taxon>
        <taxon>indigoferoid/millettioid clade</taxon>
        <taxon>Phaseoleae</taxon>
        <taxon>Vigna</taxon>
    </lineage>
</organism>
<name>A0AAQ3N1G3_VIGMU</name>
<feature type="region of interest" description="Disordered" evidence="1">
    <location>
        <begin position="47"/>
        <end position="104"/>
    </location>
</feature>
<proteinExistence type="predicted"/>
<evidence type="ECO:0000313" key="3">
    <source>
        <dbReference type="Proteomes" id="UP001374535"/>
    </source>
</evidence>
<evidence type="ECO:0000256" key="1">
    <source>
        <dbReference type="SAM" id="MobiDB-lite"/>
    </source>
</evidence>
<accession>A0AAQ3N1G3</accession>